<protein>
    <submittedName>
        <fullName evidence="2">Uncharacterized protein</fullName>
    </submittedName>
</protein>
<dbReference type="EMBL" id="JBBNAG010000013">
    <property type="protein sequence ID" value="KAK9084162.1"/>
    <property type="molecule type" value="Genomic_DNA"/>
</dbReference>
<organism evidence="2 3">
    <name type="scientific">Stephania cephalantha</name>
    <dbReference type="NCBI Taxonomy" id="152367"/>
    <lineage>
        <taxon>Eukaryota</taxon>
        <taxon>Viridiplantae</taxon>
        <taxon>Streptophyta</taxon>
        <taxon>Embryophyta</taxon>
        <taxon>Tracheophyta</taxon>
        <taxon>Spermatophyta</taxon>
        <taxon>Magnoliopsida</taxon>
        <taxon>Ranunculales</taxon>
        <taxon>Menispermaceae</taxon>
        <taxon>Menispermoideae</taxon>
        <taxon>Cissampelideae</taxon>
        <taxon>Stephania</taxon>
    </lineage>
</organism>
<name>A0AAP0HGN3_9MAGN</name>
<sequence>MYSFQSLGTKDIRTLKLKDQKMSFAYLIFHLLQYLAFYLFHVSVIMWLLHCPVRKDLTVKFMMAVSIQLSVKDFFKESYKEIVVTTCPVNMSYVLAVKNLLS</sequence>
<evidence type="ECO:0000313" key="3">
    <source>
        <dbReference type="Proteomes" id="UP001419268"/>
    </source>
</evidence>
<gene>
    <name evidence="2" type="ORF">Scep_030633</name>
</gene>
<keyword evidence="1" id="KW-0472">Membrane</keyword>
<keyword evidence="3" id="KW-1185">Reference proteome</keyword>
<keyword evidence="1" id="KW-1133">Transmembrane helix</keyword>
<evidence type="ECO:0000256" key="1">
    <source>
        <dbReference type="SAM" id="Phobius"/>
    </source>
</evidence>
<dbReference type="Proteomes" id="UP001419268">
    <property type="component" value="Unassembled WGS sequence"/>
</dbReference>
<dbReference type="AlphaFoldDB" id="A0AAP0HGN3"/>
<accession>A0AAP0HGN3</accession>
<comment type="caution">
    <text evidence="2">The sequence shown here is derived from an EMBL/GenBank/DDBJ whole genome shotgun (WGS) entry which is preliminary data.</text>
</comment>
<feature type="transmembrane region" description="Helical" evidence="1">
    <location>
        <begin position="24"/>
        <end position="49"/>
    </location>
</feature>
<reference evidence="2 3" key="1">
    <citation type="submission" date="2024-01" db="EMBL/GenBank/DDBJ databases">
        <title>Genome assemblies of Stephania.</title>
        <authorList>
            <person name="Yang L."/>
        </authorList>
    </citation>
    <scope>NUCLEOTIDE SEQUENCE [LARGE SCALE GENOMIC DNA]</scope>
    <source>
        <strain evidence="2">JXDWG</strain>
        <tissue evidence="2">Leaf</tissue>
    </source>
</reference>
<proteinExistence type="predicted"/>
<evidence type="ECO:0000313" key="2">
    <source>
        <dbReference type="EMBL" id="KAK9084162.1"/>
    </source>
</evidence>
<keyword evidence="1" id="KW-0812">Transmembrane</keyword>